<evidence type="ECO:0000256" key="1">
    <source>
        <dbReference type="SAM" id="Phobius"/>
    </source>
</evidence>
<proteinExistence type="predicted"/>
<keyword evidence="1" id="KW-1133">Transmembrane helix</keyword>
<comment type="caution">
    <text evidence="2">The sequence shown here is derived from an EMBL/GenBank/DDBJ whole genome shotgun (WGS) entry which is preliminary data.</text>
</comment>
<evidence type="ECO:0000313" key="2">
    <source>
        <dbReference type="EMBL" id="GAH23643.1"/>
    </source>
</evidence>
<protein>
    <recommendedName>
        <fullName evidence="3">Permease</fullName>
    </recommendedName>
</protein>
<sequence>MVLSAFTTTLMMVGIITFPLEKEYFGVKVTVIRNIISFFIALIVAIITGIFFGEIF</sequence>
<organism evidence="2">
    <name type="scientific">marine sediment metagenome</name>
    <dbReference type="NCBI Taxonomy" id="412755"/>
    <lineage>
        <taxon>unclassified sequences</taxon>
        <taxon>metagenomes</taxon>
        <taxon>ecological metagenomes</taxon>
    </lineage>
</organism>
<feature type="non-terminal residue" evidence="2">
    <location>
        <position position="56"/>
    </location>
</feature>
<dbReference type="EMBL" id="BARU01004775">
    <property type="protein sequence ID" value="GAH23643.1"/>
    <property type="molecule type" value="Genomic_DNA"/>
</dbReference>
<accession>X1FSB1</accession>
<dbReference type="AlphaFoldDB" id="X1FSB1"/>
<gene>
    <name evidence="2" type="ORF">S03H2_09405</name>
</gene>
<evidence type="ECO:0008006" key="3">
    <source>
        <dbReference type="Google" id="ProtNLM"/>
    </source>
</evidence>
<feature type="transmembrane region" description="Helical" evidence="1">
    <location>
        <begin position="31"/>
        <end position="52"/>
    </location>
</feature>
<keyword evidence="1" id="KW-0472">Membrane</keyword>
<keyword evidence="1" id="KW-0812">Transmembrane</keyword>
<reference evidence="2" key="1">
    <citation type="journal article" date="2014" name="Front. Microbiol.">
        <title>High frequency of phylogenetically diverse reductive dehalogenase-homologous genes in deep subseafloor sedimentary metagenomes.</title>
        <authorList>
            <person name="Kawai M."/>
            <person name="Futagami T."/>
            <person name="Toyoda A."/>
            <person name="Takaki Y."/>
            <person name="Nishi S."/>
            <person name="Hori S."/>
            <person name="Arai W."/>
            <person name="Tsubouchi T."/>
            <person name="Morono Y."/>
            <person name="Uchiyama I."/>
            <person name="Ito T."/>
            <person name="Fujiyama A."/>
            <person name="Inagaki F."/>
            <person name="Takami H."/>
        </authorList>
    </citation>
    <scope>NUCLEOTIDE SEQUENCE</scope>
    <source>
        <strain evidence="2">Expedition CK06-06</strain>
    </source>
</reference>
<name>X1FSB1_9ZZZZ</name>